<dbReference type="EMBL" id="CAJVPW010001872">
    <property type="protein sequence ID" value="CAG8493962.1"/>
    <property type="molecule type" value="Genomic_DNA"/>
</dbReference>
<evidence type="ECO:0000313" key="2">
    <source>
        <dbReference type="Proteomes" id="UP000789366"/>
    </source>
</evidence>
<dbReference type="Proteomes" id="UP000789366">
    <property type="component" value="Unassembled WGS sequence"/>
</dbReference>
<proteinExistence type="predicted"/>
<gene>
    <name evidence="1" type="ORF">SPELUC_LOCUS2689</name>
</gene>
<organism evidence="1 2">
    <name type="scientific">Cetraspora pellucida</name>
    <dbReference type="NCBI Taxonomy" id="1433469"/>
    <lineage>
        <taxon>Eukaryota</taxon>
        <taxon>Fungi</taxon>
        <taxon>Fungi incertae sedis</taxon>
        <taxon>Mucoromycota</taxon>
        <taxon>Glomeromycotina</taxon>
        <taxon>Glomeromycetes</taxon>
        <taxon>Diversisporales</taxon>
        <taxon>Gigasporaceae</taxon>
        <taxon>Cetraspora</taxon>
    </lineage>
</organism>
<reference evidence="1" key="1">
    <citation type="submission" date="2021-06" db="EMBL/GenBank/DDBJ databases">
        <authorList>
            <person name="Kallberg Y."/>
            <person name="Tangrot J."/>
            <person name="Rosling A."/>
        </authorList>
    </citation>
    <scope>NUCLEOTIDE SEQUENCE</scope>
    <source>
        <strain evidence="1">28 12/20/2015</strain>
    </source>
</reference>
<keyword evidence="2" id="KW-1185">Reference proteome</keyword>
<evidence type="ECO:0000313" key="1">
    <source>
        <dbReference type="EMBL" id="CAG8493962.1"/>
    </source>
</evidence>
<accession>A0ACA9KUG6</accession>
<protein>
    <submittedName>
        <fullName evidence="1">14797_t:CDS:1</fullName>
    </submittedName>
</protein>
<sequence>MSLEDYKKIVSFAIFPALNVARVGNSDEYYVCSEIPGVYVGKGNETFSFKEGGRVKPQAARFRIYGYDKDGTLVREIKLTDADDNKGLDIKITWTVELANKKAAHTQFSGILDYKETNPKRNADWPYGRSTLEAIKKESLSSGEKEKVKVLEAHVYRHGNDDNSGQKLSLGKIILENSGSLIVIGGKGMSGSVKDDVLITHYANNDYWYDDTSDGSIDATINIKINGNSPPQPLEQKEDESWDLKNLEGKSWVLVAPPKFAPGIANLVPLYQVISETQHPVDPENPINPNVVFDLDNPVKPNDQKHSVNYYRDIRPIFEAVCRASWVNEMAFKGHGLYKQASPAEFNGQAYGYFMPPLSGNDGDATPTAPDTYLTVTRGQYILLQRWAEGDFEMGNQPKEYYYTFDAKDKDGIYPQYSEDGEKYMKFEEIVPDVHNQIKCLNKAALQWCVGGAFFPGIEMTFLSYDKNTFDEKYDFRINAKKLNPGDINAFMALPWQADFYECNTHWWPAQRPDIVIPEEQKGDVEKYGVNLSYFEDWTRGFKTDEPQRGMPKWGDMDMVEKWHKPLNSDIKKAFFEVEREQIFALDKKSLKSSLDNLHEMLKIAMLIELTTIPPYLYAIYSIKPGTKIGDEIRRQIREVAAEEMLHMSLVANLIAAIGRQPIFYSRETIPFFPNPLPHIKQGRLTVHLSKANKTTLENFANIEEPDDKIKLANLVTFANVETSDEVGAESIGDLYKEIENMFIELDEQIKYDKLFQLGPGMGYAPSTSDKNQGLIIVDCLDAAKKAIEVIIDQGEGGGYDTKSLEATINVKVSGAIKVGTKVKIRGTIKATLTGTAKGKITRQEKKKVNGEISGIITGGTVTGRIEEMKGICGEITEGTYDESHYARFNYCVSEVEIASESDYQLWPVVDDPNSVSYTNPHSQEIESYANPNVVTTLIAFNAAYSYLMLLLQVVWRTDGQKKKTLIMGGMPALMHGVLKPIATFLAKTSISSDLNAGAPFGFYQFENTSSPKDQLKKVIEEAAKAFSYSDELKNAVTAVDALPVVSQEFL</sequence>
<name>A0ACA9KUG6_9GLOM</name>
<comment type="caution">
    <text evidence="1">The sequence shown here is derived from an EMBL/GenBank/DDBJ whole genome shotgun (WGS) entry which is preliminary data.</text>
</comment>